<comment type="caution">
    <text evidence="1">The sequence shown here is derived from an EMBL/GenBank/DDBJ whole genome shotgun (WGS) entry which is preliminary data.</text>
</comment>
<evidence type="ECO:0000313" key="1">
    <source>
        <dbReference type="EMBL" id="MBC5620114.1"/>
    </source>
</evidence>
<reference evidence="1 2" key="1">
    <citation type="submission" date="2020-08" db="EMBL/GenBank/DDBJ databases">
        <title>Genome public.</title>
        <authorList>
            <person name="Liu C."/>
            <person name="Sun Q."/>
        </authorList>
    </citation>
    <scope>NUCLEOTIDE SEQUENCE [LARGE SCALE GENOMIC DNA]</scope>
    <source>
        <strain evidence="1 2">NSJ-56</strain>
    </source>
</reference>
<dbReference type="Proteomes" id="UP000646484">
    <property type="component" value="Unassembled WGS sequence"/>
</dbReference>
<protein>
    <submittedName>
        <fullName evidence="1">DUF4292 domain-containing protein</fullName>
    </submittedName>
</protein>
<gene>
    <name evidence="1" type="ORF">H8S64_03270</name>
</gene>
<dbReference type="RefSeq" id="WP_099291377.1">
    <property type="nucleotide sequence ID" value="NZ_JACOOH010000001.1"/>
</dbReference>
<sequence>MRNSFIFILVLILLVSCKSVKKVVEVKRELPNITEGRLLRNVYFNELDYNTIYAKKIDLTLKEKKKSHSLKAMMRIQRDSFIWVSVTAPMGIEVARILLTPDSVKFISPRDKKYFVSDYNYFIERFDVGFTYDCFQRMLTNRFFDFESCTTEMDRNKRFKFDKSGNDYVLYTLEEKAIGRKLKKLYKKKRKNKEFSLILQKIHINPDCFRPCLVSIEDMEERVGMSVKYKNIKDFEGKVFPERIVFNIFTDDDNWEVQLDFSRVEFDVEVSSNFKISSKYKRMY</sequence>
<dbReference type="EMBL" id="JACOOH010000001">
    <property type="protein sequence ID" value="MBC5620114.1"/>
    <property type="molecule type" value="Genomic_DNA"/>
</dbReference>
<organism evidence="1 2">
    <name type="scientific">Butyricimonas hominis</name>
    <dbReference type="NCBI Taxonomy" id="2763032"/>
    <lineage>
        <taxon>Bacteria</taxon>
        <taxon>Pseudomonadati</taxon>
        <taxon>Bacteroidota</taxon>
        <taxon>Bacteroidia</taxon>
        <taxon>Bacteroidales</taxon>
        <taxon>Odoribacteraceae</taxon>
        <taxon>Butyricimonas</taxon>
    </lineage>
</organism>
<evidence type="ECO:0000313" key="2">
    <source>
        <dbReference type="Proteomes" id="UP000646484"/>
    </source>
</evidence>
<dbReference type="PROSITE" id="PS51257">
    <property type="entry name" value="PROKAR_LIPOPROTEIN"/>
    <property type="match status" value="1"/>
</dbReference>
<proteinExistence type="predicted"/>
<keyword evidence="2" id="KW-1185">Reference proteome</keyword>
<accession>A0ABR7CWT0</accession>
<dbReference type="InterPro" id="IPR025634">
    <property type="entry name" value="DUF4292"/>
</dbReference>
<name>A0ABR7CWT0_9BACT</name>
<dbReference type="Pfam" id="PF14125">
    <property type="entry name" value="DUF4292"/>
    <property type="match status" value="1"/>
</dbReference>